<dbReference type="PANTHER" id="PTHR47506">
    <property type="entry name" value="TRANSCRIPTIONAL REGULATORY PROTEIN"/>
    <property type="match status" value="1"/>
</dbReference>
<name>A0A345DCY8_9BURK</name>
<protein>
    <recommendedName>
        <fullName evidence="5">HTH tetR-type domain-containing protein</fullName>
    </recommendedName>
</protein>
<feature type="domain" description="HTH tetR-type" evidence="5">
    <location>
        <begin position="1"/>
        <end position="61"/>
    </location>
</feature>
<reference evidence="7" key="1">
    <citation type="submission" date="2018-07" db="EMBL/GenBank/DDBJ databases">
        <authorList>
            <person name="Kim H."/>
        </authorList>
    </citation>
    <scope>NUCLEOTIDE SEQUENCE [LARGE SCALE GENOMIC DNA]</scope>
    <source>
        <strain evidence="7">F02</strain>
    </source>
</reference>
<evidence type="ECO:0000256" key="3">
    <source>
        <dbReference type="ARBA" id="ARBA00023163"/>
    </source>
</evidence>
<keyword evidence="7" id="KW-1185">Reference proteome</keyword>
<proteinExistence type="predicted"/>
<dbReference type="SUPFAM" id="SSF48498">
    <property type="entry name" value="Tetracyclin repressor-like, C-terminal domain"/>
    <property type="match status" value="1"/>
</dbReference>
<dbReference type="InterPro" id="IPR001647">
    <property type="entry name" value="HTH_TetR"/>
</dbReference>
<sequence length="184" mass="21479">MKKAEKIIQTAEKLFYKHGFNGIGVDVIRDESGCSKTTMYKAFTNKENLIKEVLKYRDNQFRESLINYVGEDKGVEAVTKILKWHHNWFNQPQFNGCLFVRSLAELRAPHKDASAIAIEHKEWVRHFIYEKVQGASKAHDLADQLFIIIEGQINIHLIYKDNSLLRDNLMGQGVRMIEILMQEW</sequence>
<evidence type="ECO:0000256" key="4">
    <source>
        <dbReference type="PROSITE-ProRule" id="PRU00335"/>
    </source>
</evidence>
<evidence type="ECO:0000259" key="5">
    <source>
        <dbReference type="PROSITE" id="PS50977"/>
    </source>
</evidence>
<dbReference type="PANTHER" id="PTHR47506:SF1">
    <property type="entry name" value="HTH-TYPE TRANSCRIPTIONAL REGULATOR YJDC"/>
    <property type="match status" value="1"/>
</dbReference>
<dbReference type="Gene3D" id="1.10.357.10">
    <property type="entry name" value="Tetracycline Repressor, domain 2"/>
    <property type="match status" value="1"/>
</dbReference>
<dbReference type="EMBL" id="CP031124">
    <property type="protein sequence ID" value="AXF86226.1"/>
    <property type="molecule type" value="Genomic_DNA"/>
</dbReference>
<dbReference type="SUPFAM" id="SSF46689">
    <property type="entry name" value="Homeodomain-like"/>
    <property type="match status" value="1"/>
</dbReference>
<evidence type="ECO:0000256" key="2">
    <source>
        <dbReference type="ARBA" id="ARBA00023125"/>
    </source>
</evidence>
<dbReference type="GO" id="GO:0003677">
    <property type="term" value="F:DNA binding"/>
    <property type="evidence" value="ECO:0007669"/>
    <property type="project" value="UniProtKB-UniRule"/>
</dbReference>
<dbReference type="KEGG" id="hyf:DTO96_101972"/>
<gene>
    <name evidence="6" type="ORF">DTO96_101972</name>
</gene>
<evidence type="ECO:0000256" key="1">
    <source>
        <dbReference type="ARBA" id="ARBA00023015"/>
    </source>
</evidence>
<evidence type="ECO:0000313" key="7">
    <source>
        <dbReference type="Proteomes" id="UP000252182"/>
    </source>
</evidence>
<organism evidence="6 7">
    <name type="scientific">Ephemeroptericola cinctiostellae</name>
    <dbReference type="NCBI Taxonomy" id="2268024"/>
    <lineage>
        <taxon>Bacteria</taxon>
        <taxon>Pseudomonadati</taxon>
        <taxon>Pseudomonadota</taxon>
        <taxon>Betaproteobacteria</taxon>
        <taxon>Burkholderiales</taxon>
        <taxon>Burkholderiaceae</taxon>
        <taxon>Ephemeroptericola</taxon>
    </lineage>
</organism>
<keyword evidence="3" id="KW-0804">Transcription</keyword>
<dbReference type="PROSITE" id="PS50977">
    <property type="entry name" value="HTH_TETR_2"/>
    <property type="match status" value="1"/>
</dbReference>
<keyword evidence="2 4" id="KW-0238">DNA-binding</keyword>
<feature type="DNA-binding region" description="H-T-H motif" evidence="4">
    <location>
        <begin position="24"/>
        <end position="43"/>
    </location>
</feature>
<dbReference type="RefSeq" id="WP_157964398.1">
    <property type="nucleotide sequence ID" value="NZ_CP031124.1"/>
</dbReference>
<dbReference type="InterPro" id="IPR036271">
    <property type="entry name" value="Tet_transcr_reg_TetR-rel_C_sf"/>
</dbReference>
<dbReference type="OrthoDB" id="116240at2"/>
<dbReference type="InterPro" id="IPR009057">
    <property type="entry name" value="Homeodomain-like_sf"/>
</dbReference>
<evidence type="ECO:0000313" key="6">
    <source>
        <dbReference type="EMBL" id="AXF86226.1"/>
    </source>
</evidence>
<dbReference type="Pfam" id="PF00440">
    <property type="entry name" value="TetR_N"/>
    <property type="match status" value="1"/>
</dbReference>
<dbReference type="AlphaFoldDB" id="A0A345DCY8"/>
<dbReference type="Proteomes" id="UP000252182">
    <property type="component" value="Chromosome"/>
</dbReference>
<accession>A0A345DCY8</accession>
<dbReference type="PRINTS" id="PR00455">
    <property type="entry name" value="HTHTETR"/>
</dbReference>
<keyword evidence="1" id="KW-0805">Transcription regulation</keyword>